<dbReference type="AlphaFoldDB" id="A0A8T3BAK1"/>
<accession>A0A8T3BAK1</accession>
<dbReference type="EMBL" id="JAGYWB010000009">
    <property type="protein sequence ID" value="KAI0510072.1"/>
    <property type="molecule type" value="Genomic_DNA"/>
</dbReference>
<feature type="region of interest" description="Disordered" evidence="1">
    <location>
        <begin position="36"/>
        <end position="60"/>
    </location>
</feature>
<dbReference type="Proteomes" id="UP000829196">
    <property type="component" value="Unassembled WGS sequence"/>
</dbReference>
<name>A0A8T3BAK1_DENNO</name>
<evidence type="ECO:0000313" key="2">
    <source>
        <dbReference type="EMBL" id="KAI0510072.1"/>
    </source>
</evidence>
<proteinExistence type="predicted"/>
<evidence type="ECO:0000313" key="3">
    <source>
        <dbReference type="Proteomes" id="UP000829196"/>
    </source>
</evidence>
<gene>
    <name evidence="2" type="ORF">KFK09_010672</name>
</gene>
<evidence type="ECO:0000256" key="1">
    <source>
        <dbReference type="SAM" id="MobiDB-lite"/>
    </source>
</evidence>
<reference evidence="2" key="1">
    <citation type="journal article" date="2022" name="Front. Genet.">
        <title>Chromosome-Scale Assembly of the Dendrobium nobile Genome Provides Insights Into the Molecular Mechanism of the Biosynthesis of the Medicinal Active Ingredient of Dendrobium.</title>
        <authorList>
            <person name="Xu Q."/>
            <person name="Niu S.-C."/>
            <person name="Li K.-L."/>
            <person name="Zheng P.-J."/>
            <person name="Zhang X.-J."/>
            <person name="Jia Y."/>
            <person name="Liu Y."/>
            <person name="Niu Y.-X."/>
            <person name="Yu L.-H."/>
            <person name="Chen D.-F."/>
            <person name="Zhang G.-Q."/>
        </authorList>
    </citation>
    <scope>NUCLEOTIDE SEQUENCE</scope>
    <source>
        <tissue evidence="2">Leaf</tissue>
    </source>
</reference>
<organism evidence="2 3">
    <name type="scientific">Dendrobium nobile</name>
    <name type="common">Orchid</name>
    <dbReference type="NCBI Taxonomy" id="94219"/>
    <lineage>
        <taxon>Eukaryota</taxon>
        <taxon>Viridiplantae</taxon>
        <taxon>Streptophyta</taxon>
        <taxon>Embryophyta</taxon>
        <taxon>Tracheophyta</taxon>
        <taxon>Spermatophyta</taxon>
        <taxon>Magnoliopsida</taxon>
        <taxon>Liliopsida</taxon>
        <taxon>Asparagales</taxon>
        <taxon>Orchidaceae</taxon>
        <taxon>Epidendroideae</taxon>
        <taxon>Malaxideae</taxon>
        <taxon>Dendrobiinae</taxon>
        <taxon>Dendrobium</taxon>
    </lineage>
</organism>
<keyword evidence="3" id="KW-1185">Reference proteome</keyword>
<protein>
    <submittedName>
        <fullName evidence="2">Uncharacterized protein</fullName>
    </submittedName>
</protein>
<sequence length="60" mass="6700">MQSTEKYVSEKIGKEIRSWGLIFALVPSSSRSTHVFSYGDAQPQRFPSDERDIKAAPAPT</sequence>
<comment type="caution">
    <text evidence="2">The sequence shown here is derived from an EMBL/GenBank/DDBJ whole genome shotgun (WGS) entry which is preliminary data.</text>
</comment>